<dbReference type="Proteomes" id="UP000758155">
    <property type="component" value="Unassembled WGS sequence"/>
</dbReference>
<keyword evidence="2" id="KW-1185">Reference proteome</keyword>
<evidence type="ECO:0000313" key="2">
    <source>
        <dbReference type="Proteomes" id="UP000758155"/>
    </source>
</evidence>
<sequence>MSSPTPFVYTGPAPFFTRSIKAAAIKAKQESLRRYVRAALGIFDASEHAKKPRARPSRVEKRPALEFTLHNKSVKTVRKFVPESEKGPDIRFTLHLRGLRTVKRYLPAEKVKVQISEEEMQDVEQQIKRLREEFSEGL</sequence>
<organism evidence="1 2">
    <name type="scientific">Didymella heteroderae</name>
    <dbReference type="NCBI Taxonomy" id="1769908"/>
    <lineage>
        <taxon>Eukaryota</taxon>
        <taxon>Fungi</taxon>
        <taxon>Dikarya</taxon>
        <taxon>Ascomycota</taxon>
        <taxon>Pezizomycotina</taxon>
        <taxon>Dothideomycetes</taxon>
        <taxon>Pleosporomycetidae</taxon>
        <taxon>Pleosporales</taxon>
        <taxon>Pleosporineae</taxon>
        <taxon>Didymellaceae</taxon>
        <taxon>Didymella</taxon>
    </lineage>
</organism>
<proteinExistence type="predicted"/>
<dbReference type="AlphaFoldDB" id="A0A9P4WQY1"/>
<accession>A0A9P4WQY1</accession>
<comment type="caution">
    <text evidence="1">The sequence shown here is derived from an EMBL/GenBank/DDBJ whole genome shotgun (WGS) entry which is preliminary data.</text>
</comment>
<dbReference type="OrthoDB" id="10487758at2759"/>
<name>A0A9P4WQY1_9PLEO</name>
<protein>
    <submittedName>
        <fullName evidence="1">Uncharacterized protein</fullName>
    </submittedName>
</protein>
<dbReference type="EMBL" id="SWKV01000032">
    <property type="protein sequence ID" value="KAF3039168.1"/>
    <property type="molecule type" value="Genomic_DNA"/>
</dbReference>
<reference evidence="1" key="1">
    <citation type="submission" date="2019-04" db="EMBL/GenBank/DDBJ databases">
        <title>Sequencing of skin fungus with MAO and IRED activity.</title>
        <authorList>
            <person name="Marsaioli A.J."/>
            <person name="Bonatto J.M.C."/>
            <person name="Reis Junior O."/>
        </authorList>
    </citation>
    <scope>NUCLEOTIDE SEQUENCE</scope>
    <source>
        <strain evidence="1">28M1</strain>
    </source>
</reference>
<gene>
    <name evidence="1" type="ORF">E8E12_005154</name>
</gene>
<evidence type="ECO:0000313" key="1">
    <source>
        <dbReference type="EMBL" id="KAF3039168.1"/>
    </source>
</evidence>